<dbReference type="EMBL" id="CAJNIZ010047896">
    <property type="protein sequence ID" value="CAE7777870.1"/>
    <property type="molecule type" value="Genomic_DNA"/>
</dbReference>
<proteinExistence type="predicted"/>
<dbReference type="Proteomes" id="UP000649617">
    <property type="component" value="Unassembled WGS sequence"/>
</dbReference>
<accession>A0A812YEY0</accession>
<organism evidence="1 2">
    <name type="scientific">Symbiodinium pilosum</name>
    <name type="common">Dinoflagellate</name>
    <dbReference type="NCBI Taxonomy" id="2952"/>
    <lineage>
        <taxon>Eukaryota</taxon>
        <taxon>Sar</taxon>
        <taxon>Alveolata</taxon>
        <taxon>Dinophyceae</taxon>
        <taxon>Suessiales</taxon>
        <taxon>Symbiodiniaceae</taxon>
        <taxon>Symbiodinium</taxon>
    </lineage>
</organism>
<evidence type="ECO:0000313" key="2">
    <source>
        <dbReference type="Proteomes" id="UP000649617"/>
    </source>
</evidence>
<gene>
    <name evidence="1" type="ORF">SPIL2461_LOCUS23064</name>
</gene>
<evidence type="ECO:0000313" key="1">
    <source>
        <dbReference type="EMBL" id="CAE7777870.1"/>
    </source>
</evidence>
<comment type="caution">
    <text evidence="1">The sequence shown here is derived from an EMBL/GenBank/DDBJ whole genome shotgun (WGS) entry which is preliminary data.</text>
</comment>
<protein>
    <submittedName>
        <fullName evidence="1">Uncharacterized protein</fullName>
    </submittedName>
</protein>
<dbReference type="AlphaFoldDB" id="A0A812YEY0"/>
<reference evidence="1" key="1">
    <citation type="submission" date="2021-02" db="EMBL/GenBank/DDBJ databases">
        <authorList>
            <person name="Dougan E. K."/>
            <person name="Rhodes N."/>
            <person name="Thang M."/>
            <person name="Chan C."/>
        </authorList>
    </citation>
    <scope>NUCLEOTIDE SEQUENCE</scope>
</reference>
<name>A0A812YEY0_SYMPI</name>
<dbReference type="OrthoDB" id="441960at2759"/>
<keyword evidence="2" id="KW-1185">Reference proteome</keyword>
<sequence>MLPVSYQELEPQYMKTGSFPSQGGMAACLHVLATRGVNFGDIDFLIGGSVLAFLCGQGKKGAKYLAQMCPSTKMVIVSKHKTYTQNFGQRGFQFERLVTGQDMYGLHDLTAHEHLQLLRIGKFRVLATAEVDAVDDQGRPVELKSSNPRFFGIDTLLQMVSSGSQLLLHPHTTGLTVEKIHCIPMEQLASKVAEDVKETDRQIVAAFERLDASKESMTNERYSVLPDGRLRTAEGEALLPQQQVIEDLLKD</sequence>